<dbReference type="RefSeq" id="WP_014402326.1">
    <property type="nucleotide sequence ID" value="NC_017033.1"/>
</dbReference>
<dbReference type="OrthoDB" id="9800058at2"/>
<dbReference type="STRING" id="767434.Fraau_0849"/>
<dbReference type="EMBL" id="CP003350">
    <property type="protein sequence ID" value="AFC85320.1"/>
    <property type="molecule type" value="Genomic_DNA"/>
</dbReference>
<evidence type="ECO:0000256" key="3">
    <source>
        <dbReference type="ARBA" id="ARBA00022723"/>
    </source>
</evidence>
<organism evidence="5 6">
    <name type="scientific">Frateuria aurantia (strain ATCC 33424 / DSM 6220 / KCTC 2777 / LMG 1558 / NBRC 3245 / NCIMB 13370)</name>
    <name type="common">Acetobacter aurantius</name>
    <dbReference type="NCBI Taxonomy" id="767434"/>
    <lineage>
        <taxon>Bacteria</taxon>
        <taxon>Pseudomonadati</taxon>
        <taxon>Pseudomonadota</taxon>
        <taxon>Gammaproteobacteria</taxon>
        <taxon>Lysobacterales</taxon>
        <taxon>Rhodanobacteraceae</taxon>
        <taxon>Frateuria</taxon>
    </lineage>
</organism>
<dbReference type="eggNOG" id="COG0637">
    <property type="taxonomic scope" value="Bacteria"/>
</dbReference>
<dbReference type="SFLD" id="SFLDG01129">
    <property type="entry name" value="C1.5:_HAD__Beta-PGM__Phosphata"/>
    <property type="match status" value="1"/>
</dbReference>
<evidence type="ECO:0000256" key="2">
    <source>
        <dbReference type="ARBA" id="ARBA00006171"/>
    </source>
</evidence>
<name>H8L0R5_FRAAD</name>
<dbReference type="SFLD" id="SFLDS00003">
    <property type="entry name" value="Haloacid_Dehalogenase"/>
    <property type="match status" value="1"/>
</dbReference>
<proteinExistence type="inferred from homology"/>
<dbReference type="PANTHER" id="PTHR46193:SF10">
    <property type="entry name" value="6-PHOSPHOGLUCONATE PHOSPHATASE"/>
    <property type="match status" value="1"/>
</dbReference>
<evidence type="ECO:0000313" key="5">
    <source>
        <dbReference type="EMBL" id="AFC85320.1"/>
    </source>
</evidence>
<dbReference type="HOGENOM" id="CLU_045011_13_2_6"/>
<keyword evidence="4" id="KW-0460">Magnesium</keyword>
<dbReference type="InterPro" id="IPR051600">
    <property type="entry name" value="Beta-PGM-like"/>
</dbReference>
<gene>
    <name evidence="5" type="ordered locus">Fraau_0849</name>
</gene>
<reference evidence="5" key="1">
    <citation type="submission" date="2012-02" db="EMBL/GenBank/DDBJ databases">
        <title>The complete genome of Frateuria aurantia DSM 6220.</title>
        <authorList>
            <consortium name="US DOE Joint Genome Institute (JGI-PGF)"/>
            <person name="Lucas S."/>
            <person name="Copeland A."/>
            <person name="Lapidus A."/>
            <person name="Glavina del Rio T."/>
            <person name="Dalin E."/>
            <person name="Tice H."/>
            <person name="Bruce D."/>
            <person name="Goodwin L."/>
            <person name="Pitluck S."/>
            <person name="Peters L."/>
            <person name="Ovchinnikova G."/>
            <person name="Teshima H."/>
            <person name="Kyrpides N."/>
            <person name="Mavromatis K."/>
            <person name="Ivanova N."/>
            <person name="Brettin T."/>
            <person name="Detter J.C."/>
            <person name="Han C."/>
            <person name="Larimer F."/>
            <person name="Land M."/>
            <person name="Hauser L."/>
            <person name="Markowitz V."/>
            <person name="Cheng J.-F."/>
            <person name="Hugenholtz P."/>
            <person name="Woyke T."/>
            <person name="Wu D."/>
            <person name="Brambilla E."/>
            <person name="Klenk H.-P."/>
            <person name="Eisen J.A."/>
        </authorList>
    </citation>
    <scope>NUCLEOTIDE SEQUENCE</scope>
    <source>
        <strain evidence="5">DSM 6220</strain>
    </source>
</reference>
<keyword evidence="3" id="KW-0479">Metal-binding</keyword>
<dbReference type="Proteomes" id="UP000005234">
    <property type="component" value="Chromosome"/>
</dbReference>
<dbReference type="InterPro" id="IPR023198">
    <property type="entry name" value="PGP-like_dom2"/>
</dbReference>
<comment type="similarity">
    <text evidence="2">Belongs to the HAD-like hydrolase superfamily. CbbY/CbbZ/Gph/YieH family.</text>
</comment>
<dbReference type="GO" id="GO:0003824">
    <property type="term" value="F:catalytic activity"/>
    <property type="evidence" value="ECO:0007669"/>
    <property type="project" value="UniProtKB-ARBA"/>
</dbReference>
<sequence length="226" mass="24702">MPVIPFEALLFDCDGVLVDSEPLVNAVLVEMLGEMGWSLDHDEALERFTGTMVRDHAALILEKTGVVIDPAWEKRFRARRDQRLQAELQAIPGARQAVAELHRDMAGRMAVASGADIGKVRMQLDKTGIATWFDGQVFSGQDLAANKPAPDIYLHAARQLGADPARSAVVEDSLTGIRAGVAAGATVFGYLPATTRHVTAEAMRRAGAHTVFRHMEELPQWLRQPL</sequence>
<dbReference type="KEGG" id="fau:Fraau_0849"/>
<evidence type="ECO:0000256" key="4">
    <source>
        <dbReference type="ARBA" id="ARBA00022842"/>
    </source>
</evidence>
<protein>
    <submittedName>
        <fullName evidence="5">Haloacid dehalogenase superfamily protein, subfamily IA, variant 3 with third motif having DD or ED</fullName>
    </submittedName>
</protein>
<comment type="cofactor">
    <cofactor evidence="1">
        <name>Mg(2+)</name>
        <dbReference type="ChEBI" id="CHEBI:18420"/>
    </cofactor>
</comment>
<dbReference type="SUPFAM" id="SSF56784">
    <property type="entry name" value="HAD-like"/>
    <property type="match status" value="1"/>
</dbReference>
<dbReference type="Pfam" id="PF00702">
    <property type="entry name" value="Hydrolase"/>
    <property type="match status" value="1"/>
</dbReference>
<dbReference type="GO" id="GO:0046872">
    <property type="term" value="F:metal ion binding"/>
    <property type="evidence" value="ECO:0007669"/>
    <property type="project" value="UniProtKB-KW"/>
</dbReference>
<dbReference type="AlphaFoldDB" id="H8L0R5"/>
<accession>H8L0R5</accession>
<dbReference type="NCBIfam" id="TIGR01509">
    <property type="entry name" value="HAD-SF-IA-v3"/>
    <property type="match status" value="1"/>
</dbReference>
<dbReference type="InterPro" id="IPR036412">
    <property type="entry name" value="HAD-like_sf"/>
</dbReference>
<dbReference type="Gene3D" id="1.10.150.240">
    <property type="entry name" value="Putative phosphatase, domain 2"/>
    <property type="match status" value="1"/>
</dbReference>
<dbReference type="InterPro" id="IPR006439">
    <property type="entry name" value="HAD-SF_hydro_IA"/>
</dbReference>
<dbReference type="Gene3D" id="3.40.50.1000">
    <property type="entry name" value="HAD superfamily/HAD-like"/>
    <property type="match status" value="1"/>
</dbReference>
<dbReference type="SFLD" id="SFLDG01135">
    <property type="entry name" value="C1.5.6:_HAD__Beta-PGM__Phospha"/>
    <property type="match status" value="1"/>
</dbReference>
<evidence type="ECO:0000256" key="1">
    <source>
        <dbReference type="ARBA" id="ARBA00001946"/>
    </source>
</evidence>
<dbReference type="PANTHER" id="PTHR46193">
    <property type="entry name" value="6-PHOSPHOGLUCONATE PHOSPHATASE"/>
    <property type="match status" value="1"/>
</dbReference>
<dbReference type="InterPro" id="IPR023214">
    <property type="entry name" value="HAD_sf"/>
</dbReference>
<evidence type="ECO:0000313" key="6">
    <source>
        <dbReference type="Proteomes" id="UP000005234"/>
    </source>
</evidence>
<keyword evidence="6" id="KW-1185">Reference proteome</keyword>